<feature type="region of interest" description="Disordered" evidence="1">
    <location>
        <begin position="1"/>
        <end position="72"/>
    </location>
</feature>
<accession>A0A9W7XCT3</accession>
<evidence type="ECO:0000313" key="3">
    <source>
        <dbReference type="Proteomes" id="UP001164776"/>
    </source>
</evidence>
<dbReference type="PANTHER" id="PTHR45786:SF74">
    <property type="entry name" value="ATP-DEPENDENT DNA HELICASE"/>
    <property type="match status" value="1"/>
</dbReference>
<gene>
    <name evidence="2" type="ORF">BS78_K004400</name>
</gene>
<protein>
    <submittedName>
        <fullName evidence="2">Uncharacterized protein</fullName>
    </submittedName>
</protein>
<proteinExistence type="predicted"/>
<dbReference type="AlphaFoldDB" id="A0A9W7XCT3"/>
<evidence type="ECO:0000313" key="2">
    <source>
        <dbReference type="EMBL" id="KAJ1256564.1"/>
    </source>
</evidence>
<dbReference type="OrthoDB" id="693966at2759"/>
<dbReference type="Proteomes" id="UP001164776">
    <property type="component" value="Unassembled WGS sequence"/>
</dbReference>
<reference evidence="2 3" key="1">
    <citation type="submission" date="2022-10" db="EMBL/GenBank/DDBJ databases">
        <title>WGS assembly of Paspalum vaginatum 540-79.</title>
        <authorList>
            <person name="Sun G."/>
            <person name="Wase N."/>
            <person name="Shu S."/>
            <person name="Jenkins J."/>
            <person name="Zhou B."/>
            <person name="Torres-Rodriguez J."/>
            <person name="Chen C."/>
            <person name="Sandor L."/>
            <person name="Plott C."/>
            <person name="Yoshinga Y."/>
            <person name="Daum C."/>
            <person name="Qi P."/>
            <person name="Barry K."/>
            <person name="Lipzen A."/>
            <person name="Berry L."/>
            <person name="Pedersen C."/>
            <person name="Gottilla T."/>
            <person name="Foltz A."/>
            <person name="Yu H."/>
            <person name="O'Malley R."/>
            <person name="Zhang C."/>
            <person name="Devos K."/>
            <person name="Sigmon B."/>
            <person name="Yu B."/>
            <person name="Obata T."/>
            <person name="Schmutz J."/>
            <person name="Schnable J."/>
        </authorList>
    </citation>
    <scope>NUCLEOTIDE SEQUENCE [LARGE SCALE GENOMIC DNA]</scope>
    <source>
        <strain evidence="3">cv. 540-79</strain>
    </source>
</reference>
<dbReference type="PANTHER" id="PTHR45786">
    <property type="entry name" value="DNA BINDING PROTEIN-LIKE"/>
    <property type="match status" value="1"/>
</dbReference>
<keyword evidence="3" id="KW-1185">Reference proteome</keyword>
<comment type="caution">
    <text evidence="2">The sequence shown here is derived from an EMBL/GenBank/DDBJ whole genome shotgun (WGS) entry which is preliminary data.</text>
</comment>
<organism evidence="2 3">
    <name type="scientific">Paspalum vaginatum</name>
    <name type="common">seashore paspalum</name>
    <dbReference type="NCBI Taxonomy" id="158149"/>
    <lineage>
        <taxon>Eukaryota</taxon>
        <taxon>Viridiplantae</taxon>
        <taxon>Streptophyta</taxon>
        <taxon>Embryophyta</taxon>
        <taxon>Tracheophyta</taxon>
        <taxon>Spermatophyta</taxon>
        <taxon>Magnoliopsida</taxon>
        <taxon>Liliopsida</taxon>
        <taxon>Poales</taxon>
        <taxon>Poaceae</taxon>
        <taxon>PACMAD clade</taxon>
        <taxon>Panicoideae</taxon>
        <taxon>Andropogonodae</taxon>
        <taxon>Paspaleae</taxon>
        <taxon>Paspalinae</taxon>
        <taxon>Paspalum</taxon>
    </lineage>
</organism>
<evidence type="ECO:0000256" key="1">
    <source>
        <dbReference type="SAM" id="MobiDB-lite"/>
    </source>
</evidence>
<name>A0A9W7XCT3_9POAL</name>
<sequence length="264" mass="30894">MDAQQQQPTEPFEGSTRGRTAGRADARRQRDRARRASMTPDQVANRHARARERYENQTPEQRQARRVRRNSHAAVRCVTPGPNYYGTNVTGATMLGSNNLDVNDIVYQNLPESTHILKNVPDCRHCGAKRFEYESPGFYCRDGKVKIEMPEPPEELRMLYTRQDPNSQHFLDSTRWFNGHFSFTTFAYDYDHDLASARDGVYTFKANGQIYHNIHSFGNRDESASHLQLYFYDDDPSLSHRFRKLELSASRQETVMSWQVWWRY</sequence>
<dbReference type="EMBL" id="MU629501">
    <property type="protein sequence ID" value="KAJ1256564.1"/>
    <property type="molecule type" value="Genomic_DNA"/>
</dbReference>